<accession>A0A0P6YL37</accession>
<protein>
    <submittedName>
        <fullName evidence="2">Uncharacterized protein</fullName>
    </submittedName>
</protein>
<evidence type="ECO:0000313" key="2">
    <source>
        <dbReference type="EMBL" id="KPL91337.1"/>
    </source>
</evidence>
<comment type="caution">
    <text evidence="2">The sequence shown here is derived from an EMBL/GenBank/DDBJ whole genome shotgun (WGS) entry which is preliminary data.</text>
</comment>
<keyword evidence="3" id="KW-1185">Reference proteome</keyword>
<name>A0A0P6YL37_9CHLR</name>
<dbReference type="EMBL" id="LGKP01000006">
    <property type="protein sequence ID" value="KPL91337.1"/>
    <property type="molecule type" value="Genomic_DNA"/>
</dbReference>
<evidence type="ECO:0000313" key="3">
    <source>
        <dbReference type="Proteomes" id="UP000050277"/>
    </source>
</evidence>
<gene>
    <name evidence="2" type="ORF">SE18_02615</name>
</gene>
<organism evidence="2 3">
    <name type="scientific">Herpetosiphon geysericola</name>
    <dbReference type="NCBI Taxonomy" id="70996"/>
    <lineage>
        <taxon>Bacteria</taxon>
        <taxon>Bacillati</taxon>
        <taxon>Chloroflexota</taxon>
        <taxon>Chloroflexia</taxon>
        <taxon>Herpetosiphonales</taxon>
        <taxon>Herpetosiphonaceae</taxon>
        <taxon>Herpetosiphon</taxon>
    </lineage>
</organism>
<dbReference type="Proteomes" id="UP000050277">
    <property type="component" value="Unassembled WGS sequence"/>
</dbReference>
<evidence type="ECO:0000256" key="1">
    <source>
        <dbReference type="SAM" id="MobiDB-lite"/>
    </source>
</evidence>
<dbReference type="AlphaFoldDB" id="A0A0P6YL37"/>
<reference evidence="2 3" key="1">
    <citation type="submission" date="2015-07" db="EMBL/GenBank/DDBJ databases">
        <title>Whole genome sequence of Herpetosiphon geysericola DSM 7119.</title>
        <authorList>
            <person name="Hemp J."/>
            <person name="Ward L.M."/>
            <person name="Pace L.A."/>
            <person name="Fischer W.W."/>
        </authorList>
    </citation>
    <scope>NUCLEOTIDE SEQUENCE [LARGE SCALE GENOMIC DNA]</scope>
    <source>
        <strain evidence="2 3">DSM 7119</strain>
    </source>
</reference>
<proteinExistence type="predicted"/>
<feature type="region of interest" description="Disordered" evidence="1">
    <location>
        <begin position="49"/>
        <end position="79"/>
    </location>
</feature>
<sequence length="79" mass="8778">MEVQTHILLAERLEFLQPDQLSETKGLIGQVGRLINGLLRSLRANQATGRVSETGIDYQSDPQSPTPDPHIHKGVFNDE</sequence>
<dbReference type="STRING" id="70996.SE18_02615"/>